<dbReference type="AlphaFoldDB" id="A0A1X2G7R4"/>
<name>A0A1X2G7R4_9FUNG</name>
<evidence type="ECO:0000313" key="4">
    <source>
        <dbReference type="EMBL" id="ORX46472.1"/>
    </source>
</evidence>
<dbReference type="EMBL" id="MCGT01000037">
    <property type="protein sequence ID" value="ORX46472.1"/>
    <property type="molecule type" value="Genomic_DNA"/>
</dbReference>
<accession>A0A1X2G7R4</accession>
<feature type="region of interest" description="Disordered" evidence="1">
    <location>
        <begin position="187"/>
        <end position="246"/>
    </location>
</feature>
<feature type="domain" description="G-patch" evidence="2">
    <location>
        <begin position="559"/>
        <end position="602"/>
    </location>
</feature>
<dbReference type="SMART" id="SM00443">
    <property type="entry name" value="G_patch"/>
    <property type="match status" value="1"/>
</dbReference>
<feature type="region of interest" description="Disordered" evidence="1">
    <location>
        <begin position="276"/>
        <end position="300"/>
    </location>
</feature>
<reference evidence="4 5" key="1">
    <citation type="submission" date="2016-07" db="EMBL/GenBank/DDBJ databases">
        <title>Pervasive Adenine N6-methylation of Active Genes in Fungi.</title>
        <authorList>
            <consortium name="DOE Joint Genome Institute"/>
            <person name="Mondo S.J."/>
            <person name="Dannebaum R.O."/>
            <person name="Kuo R.C."/>
            <person name="Labutti K."/>
            <person name="Haridas S."/>
            <person name="Kuo A."/>
            <person name="Salamov A."/>
            <person name="Ahrendt S.R."/>
            <person name="Lipzen A."/>
            <person name="Sullivan W."/>
            <person name="Andreopoulos W.B."/>
            <person name="Clum A."/>
            <person name="Lindquist E."/>
            <person name="Daum C."/>
            <person name="Ramamoorthy G.K."/>
            <person name="Gryganskyi A."/>
            <person name="Culley D."/>
            <person name="Magnuson J.K."/>
            <person name="James T.Y."/>
            <person name="O'Malley M.A."/>
            <person name="Stajich J.E."/>
            <person name="Spatafora J.W."/>
            <person name="Visel A."/>
            <person name="Grigoriev I.V."/>
        </authorList>
    </citation>
    <scope>NUCLEOTIDE SEQUENCE [LARGE SCALE GENOMIC DNA]</scope>
    <source>
        <strain evidence="4 5">NRRL 3301</strain>
    </source>
</reference>
<dbReference type="InterPro" id="IPR036867">
    <property type="entry name" value="R3H_dom_sf"/>
</dbReference>
<evidence type="ECO:0008006" key="6">
    <source>
        <dbReference type="Google" id="ProtNLM"/>
    </source>
</evidence>
<evidence type="ECO:0000259" key="2">
    <source>
        <dbReference type="PROSITE" id="PS50174"/>
    </source>
</evidence>
<feature type="region of interest" description="Disordered" evidence="1">
    <location>
        <begin position="1"/>
        <end position="71"/>
    </location>
</feature>
<feature type="compositionally biased region" description="Basic residues" evidence="1">
    <location>
        <begin position="1"/>
        <end position="28"/>
    </location>
</feature>
<feature type="compositionally biased region" description="Basic residues" evidence="1">
    <location>
        <begin position="372"/>
        <end position="384"/>
    </location>
</feature>
<proteinExistence type="predicted"/>
<feature type="compositionally biased region" description="Acidic residues" evidence="1">
    <location>
        <begin position="278"/>
        <end position="298"/>
    </location>
</feature>
<gene>
    <name evidence="4" type="ORF">DM01DRAFT_1339477</name>
</gene>
<dbReference type="Pfam" id="PF01424">
    <property type="entry name" value="R3H"/>
    <property type="match status" value="1"/>
</dbReference>
<dbReference type="SMART" id="SM00393">
    <property type="entry name" value="R3H"/>
    <property type="match status" value="1"/>
</dbReference>
<dbReference type="InterPro" id="IPR000467">
    <property type="entry name" value="G_patch_dom"/>
</dbReference>
<dbReference type="Gene3D" id="3.30.1370.50">
    <property type="entry name" value="R3H-like domain"/>
    <property type="match status" value="1"/>
</dbReference>
<dbReference type="STRING" id="101127.A0A1X2G7R4"/>
<dbReference type="CDD" id="cd02325">
    <property type="entry name" value="R3H"/>
    <property type="match status" value="1"/>
</dbReference>
<dbReference type="PROSITE" id="PS51061">
    <property type="entry name" value="R3H"/>
    <property type="match status" value="1"/>
</dbReference>
<feature type="compositionally biased region" description="Polar residues" evidence="1">
    <location>
        <begin position="210"/>
        <end position="228"/>
    </location>
</feature>
<feature type="region of interest" description="Disordered" evidence="1">
    <location>
        <begin position="358"/>
        <end position="399"/>
    </location>
</feature>
<feature type="domain" description="R3H" evidence="3">
    <location>
        <begin position="403"/>
        <end position="466"/>
    </location>
</feature>
<feature type="region of interest" description="Disordered" evidence="1">
    <location>
        <begin position="501"/>
        <end position="558"/>
    </location>
</feature>
<evidence type="ECO:0000256" key="1">
    <source>
        <dbReference type="SAM" id="MobiDB-lite"/>
    </source>
</evidence>
<dbReference type="PROSITE" id="PS50174">
    <property type="entry name" value="G_PATCH"/>
    <property type="match status" value="1"/>
</dbReference>
<feature type="compositionally biased region" description="Basic residues" evidence="1">
    <location>
        <begin position="512"/>
        <end position="521"/>
    </location>
</feature>
<evidence type="ECO:0000259" key="3">
    <source>
        <dbReference type="PROSITE" id="PS51061"/>
    </source>
</evidence>
<dbReference type="OrthoDB" id="21470at2759"/>
<dbReference type="Proteomes" id="UP000242146">
    <property type="component" value="Unassembled WGS sequence"/>
</dbReference>
<sequence length="602" mass="66784">MPGPKSKRGGGGHRGGRGNGRGRGRGRGRGQSSNRGRGRGGQMWAYNYPEQHQRQRHTMSSEEDLPLYGQFDSDTSAQSIADDLTKIQEQLNVVFAEPDANNIPSTSADTGVSRWGLSTNKRSKKMAKQFKARELDLIHRMSTIAVDDFGFNDGVASMDLLSALDGEGHSDMDDEELALIQDYIANTAQDDSDDDDNDDDDDDDELYSGHDNNLISAPQNGASSNSHASVKDGQADGNCLPEDGECQSSEIEDDFANLPVFLLDQQDLDPRHVRLDISDDDEDVDDEDEDMDIDDGDANELTGGLAVFADSDDDFDEPDGMDEMDEEAEHIFRKSLQDTLDQVPTGLKSGVRNMMYQERKQAKQKARAEKKQRIKEKKLQKKKKSDQQEKNTKVKGKQSLPDVAQLRKLDSRLVDFIRDEDITSLHFAPMEKNTRRQLHLLATAYNLKSKSIGTGMTRSPVVTKTDRTFLPLDRRYIERFIEEAQSTLNTQHRILRKHRMDSDRAFSPQGGHGKKHGKKEKHNNGNGIGNGFGKRRQDQQPPTSLHGAVVGSSAAPIDNSNLGHRMLAALGWSEGQGLGSQNEGITAPIEAVIRDKRRGLGT</sequence>
<feature type="compositionally biased region" description="Basic and acidic residues" evidence="1">
    <location>
        <begin position="358"/>
        <end position="371"/>
    </location>
</feature>
<evidence type="ECO:0000313" key="5">
    <source>
        <dbReference type="Proteomes" id="UP000242146"/>
    </source>
</evidence>
<dbReference type="GO" id="GO:0003676">
    <property type="term" value="F:nucleic acid binding"/>
    <property type="evidence" value="ECO:0007669"/>
    <property type="project" value="UniProtKB-UniRule"/>
</dbReference>
<keyword evidence="5" id="KW-1185">Reference proteome</keyword>
<organism evidence="4 5">
    <name type="scientific">Hesseltinella vesiculosa</name>
    <dbReference type="NCBI Taxonomy" id="101127"/>
    <lineage>
        <taxon>Eukaryota</taxon>
        <taxon>Fungi</taxon>
        <taxon>Fungi incertae sedis</taxon>
        <taxon>Mucoromycota</taxon>
        <taxon>Mucoromycotina</taxon>
        <taxon>Mucoromycetes</taxon>
        <taxon>Mucorales</taxon>
        <taxon>Cunninghamellaceae</taxon>
        <taxon>Hesseltinella</taxon>
    </lineage>
</organism>
<dbReference type="Pfam" id="PF01585">
    <property type="entry name" value="G-patch"/>
    <property type="match status" value="1"/>
</dbReference>
<feature type="compositionally biased region" description="Acidic residues" evidence="1">
    <location>
        <begin position="190"/>
        <end position="206"/>
    </location>
</feature>
<dbReference type="InterPro" id="IPR001374">
    <property type="entry name" value="R3H_dom"/>
</dbReference>
<dbReference type="SUPFAM" id="SSF82708">
    <property type="entry name" value="R3H domain"/>
    <property type="match status" value="1"/>
</dbReference>
<dbReference type="InterPro" id="IPR051189">
    <property type="entry name" value="Splicing_assoc_domain"/>
</dbReference>
<comment type="caution">
    <text evidence="4">The sequence shown here is derived from an EMBL/GenBank/DDBJ whole genome shotgun (WGS) entry which is preliminary data.</text>
</comment>
<dbReference type="PANTHER" id="PTHR14195">
    <property type="entry name" value="G PATCH DOMAIN CONTAINING PROTEIN 2"/>
    <property type="match status" value="1"/>
</dbReference>
<protein>
    <recommendedName>
        <fullName evidence="6">Protein SQS1</fullName>
    </recommendedName>
</protein>